<gene>
    <name evidence="4" type="ORF">BECKDK2373C_GA0170839_109510</name>
</gene>
<protein>
    <submittedName>
        <fullName evidence="4">Sulfotransferase domain-containing protein</fullName>
    </submittedName>
</protein>
<evidence type="ECO:0000313" key="4">
    <source>
        <dbReference type="EMBL" id="VFJ62252.1"/>
    </source>
</evidence>
<sequence>MLFQNRRTVDFVICGTQKGGTTALHAYLRGHPEVCMADRKGVHFFDNEEYFSQGKPDYSKYHAWFSPGKSHKLLGEATPIYMYWNESPRRIWEYNPNMKLIVLLRDPIKRSYSHWNMQRLKNVENLSFWEAIKNEKERCRKALPQQHRRYSYIDRGLYLEQLRRLWAYFTKDRVLVIKSEDLKQNPGETLSRVCNFLGIGQFKSIVPKNLNSRPYLSSITKMEKDYLRSIFEPETKKLEIELNWDYSDWLG</sequence>
<dbReference type="AlphaFoldDB" id="A0A450T6U5"/>
<evidence type="ECO:0000256" key="1">
    <source>
        <dbReference type="ARBA" id="ARBA00022679"/>
    </source>
</evidence>
<dbReference type="Gene3D" id="3.40.50.300">
    <property type="entry name" value="P-loop containing nucleotide triphosphate hydrolases"/>
    <property type="match status" value="1"/>
</dbReference>
<accession>A0A450T6U5</accession>
<reference evidence="4" key="1">
    <citation type="submission" date="2019-02" db="EMBL/GenBank/DDBJ databases">
        <authorList>
            <person name="Gruber-Vodicka R. H."/>
            <person name="Seah K. B. B."/>
        </authorList>
    </citation>
    <scope>NUCLEOTIDE SEQUENCE</scope>
    <source>
        <strain evidence="4">BECK_DK161</strain>
    </source>
</reference>
<dbReference type="SUPFAM" id="SSF52540">
    <property type="entry name" value="P-loop containing nucleoside triphosphate hydrolases"/>
    <property type="match status" value="1"/>
</dbReference>
<dbReference type="InterPro" id="IPR027417">
    <property type="entry name" value="P-loop_NTPase"/>
</dbReference>
<dbReference type="EMBL" id="CAADEY010000095">
    <property type="protein sequence ID" value="VFJ62252.1"/>
    <property type="molecule type" value="Genomic_DNA"/>
</dbReference>
<keyword evidence="2" id="KW-0325">Glycoprotein</keyword>
<dbReference type="InterPro" id="IPR037359">
    <property type="entry name" value="NST/OST"/>
</dbReference>
<proteinExistence type="predicted"/>
<organism evidence="4">
    <name type="scientific">Candidatus Kentrum sp. DK</name>
    <dbReference type="NCBI Taxonomy" id="2126562"/>
    <lineage>
        <taxon>Bacteria</taxon>
        <taxon>Pseudomonadati</taxon>
        <taxon>Pseudomonadota</taxon>
        <taxon>Gammaproteobacteria</taxon>
        <taxon>Candidatus Kentrum</taxon>
    </lineage>
</organism>
<evidence type="ECO:0000256" key="2">
    <source>
        <dbReference type="ARBA" id="ARBA00023180"/>
    </source>
</evidence>
<dbReference type="PANTHER" id="PTHR10605">
    <property type="entry name" value="HEPARAN SULFATE SULFOTRANSFERASE"/>
    <property type="match status" value="1"/>
</dbReference>
<dbReference type="GO" id="GO:0008146">
    <property type="term" value="F:sulfotransferase activity"/>
    <property type="evidence" value="ECO:0007669"/>
    <property type="project" value="InterPro"/>
</dbReference>
<dbReference type="InterPro" id="IPR000863">
    <property type="entry name" value="Sulfotransferase_dom"/>
</dbReference>
<name>A0A450T6U5_9GAMM</name>
<keyword evidence="1 4" id="KW-0808">Transferase</keyword>
<feature type="domain" description="Sulfotransferase" evidence="3">
    <location>
        <begin position="10"/>
        <end position="205"/>
    </location>
</feature>
<dbReference type="Pfam" id="PF00685">
    <property type="entry name" value="Sulfotransfer_1"/>
    <property type="match status" value="1"/>
</dbReference>
<dbReference type="PANTHER" id="PTHR10605:SF56">
    <property type="entry name" value="BIFUNCTIONAL HEPARAN SULFATE N-DEACETYLASE_N-SULFOTRANSFERASE"/>
    <property type="match status" value="1"/>
</dbReference>
<evidence type="ECO:0000259" key="3">
    <source>
        <dbReference type="Pfam" id="PF00685"/>
    </source>
</evidence>